<proteinExistence type="predicted"/>
<dbReference type="WBParaSite" id="jg9691">
    <property type="protein sequence ID" value="jg9691"/>
    <property type="gene ID" value="jg9691"/>
</dbReference>
<dbReference type="GO" id="GO:0005886">
    <property type="term" value="C:plasma membrane"/>
    <property type="evidence" value="ECO:0007669"/>
    <property type="project" value="TreeGrafter"/>
</dbReference>
<dbReference type="GO" id="GO:0005178">
    <property type="term" value="F:integrin binding"/>
    <property type="evidence" value="ECO:0007669"/>
    <property type="project" value="TreeGrafter"/>
</dbReference>
<dbReference type="Gene3D" id="1.20.1420.10">
    <property type="entry name" value="Talin, central domain"/>
    <property type="match status" value="1"/>
</dbReference>
<dbReference type="Proteomes" id="UP000887574">
    <property type="component" value="Unplaced"/>
</dbReference>
<dbReference type="Gene3D" id="1.20.120.230">
    <property type="entry name" value="Alpha-catenin/vinculin-like"/>
    <property type="match status" value="1"/>
</dbReference>
<dbReference type="GO" id="GO:0005200">
    <property type="term" value="F:structural constituent of cytoskeleton"/>
    <property type="evidence" value="ECO:0007669"/>
    <property type="project" value="InterPro"/>
</dbReference>
<dbReference type="SUPFAM" id="SSF109880">
    <property type="entry name" value="A middle domain of Talin 1"/>
    <property type="match status" value="1"/>
</dbReference>
<dbReference type="PANTHER" id="PTHR19981">
    <property type="entry name" value="TALIN"/>
    <property type="match status" value="1"/>
</dbReference>
<dbReference type="GO" id="GO:0098609">
    <property type="term" value="P:cell-cell adhesion"/>
    <property type="evidence" value="ECO:0007669"/>
    <property type="project" value="TreeGrafter"/>
</dbReference>
<dbReference type="Pfam" id="PF09141">
    <property type="entry name" value="Talin_middle"/>
    <property type="match status" value="1"/>
</dbReference>
<protein>
    <submittedName>
        <fullName evidence="3">Talin central domain-containing protein</fullName>
    </submittedName>
</protein>
<keyword evidence="2" id="KW-1185">Reference proteome</keyword>
<name>A0A915EWA2_9BILA</name>
<dbReference type="InterPro" id="IPR015224">
    <property type="entry name" value="Talin_cent"/>
</dbReference>
<dbReference type="PANTHER" id="PTHR19981:SF1">
    <property type="entry name" value="RHEA, ISOFORM B"/>
    <property type="match status" value="1"/>
</dbReference>
<evidence type="ECO:0000313" key="3">
    <source>
        <dbReference type="WBParaSite" id="jg9691"/>
    </source>
</evidence>
<evidence type="ECO:0000313" key="2">
    <source>
        <dbReference type="Proteomes" id="UP000887574"/>
    </source>
</evidence>
<dbReference type="InterPro" id="IPR035964">
    <property type="entry name" value="I/LWEQ_dom_sf"/>
</dbReference>
<reference evidence="3" key="1">
    <citation type="submission" date="2022-11" db="UniProtKB">
        <authorList>
            <consortium name="WormBaseParasite"/>
        </authorList>
    </citation>
    <scope>IDENTIFICATION</scope>
</reference>
<organism evidence="2 3">
    <name type="scientific">Ditylenchus dipsaci</name>
    <dbReference type="NCBI Taxonomy" id="166011"/>
    <lineage>
        <taxon>Eukaryota</taxon>
        <taxon>Metazoa</taxon>
        <taxon>Ecdysozoa</taxon>
        <taxon>Nematoda</taxon>
        <taxon>Chromadorea</taxon>
        <taxon>Rhabditida</taxon>
        <taxon>Tylenchina</taxon>
        <taxon>Tylenchomorpha</taxon>
        <taxon>Sphaerularioidea</taxon>
        <taxon>Anguinidae</taxon>
        <taxon>Anguininae</taxon>
        <taxon>Ditylenchus</taxon>
    </lineage>
</organism>
<dbReference type="AlphaFoldDB" id="A0A915EWA2"/>
<dbReference type="SUPFAM" id="SSF109885">
    <property type="entry name" value="I/LWEQ domain"/>
    <property type="match status" value="1"/>
</dbReference>
<dbReference type="GO" id="GO:0005925">
    <property type="term" value="C:focal adhesion"/>
    <property type="evidence" value="ECO:0007669"/>
    <property type="project" value="InterPro"/>
</dbReference>
<dbReference type="GO" id="GO:0003779">
    <property type="term" value="F:actin binding"/>
    <property type="evidence" value="ECO:0007669"/>
    <property type="project" value="InterPro"/>
</dbReference>
<dbReference type="InterPro" id="IPR036476">
    <property type="entry name" value="Talin_cent_sf"/>
</dbReference>
<dbReference type="GO" id="GO:0001726">
    <property type="term" value="C:ruffle"/>
    <property type="evidence" value="ECO:0007669"/>
    <property type="project" value="InterPro"/>
</dbReference>
<dbReference type="GO" id="GO:0005737">
    <property type="term" value="C:cytoplasm"/>
    <property type="evidence" value="ECO:0007669"/>
    <property type="project" value="TreeGrafter"/>
</dbReference>
<feature type="domain" description="Talin central" evidence="1">
    <location>
        <begin position="70"/>
        <end position="216"/>
    </location>
</feature>
<evidence type="ECO:0000259" key="1">
    <source>
        <dbReference type="Pfam" id="PF09141"/>
    </source>
</evidence>
<dbReference type="GO" id="GO:0030036">
    <property type="term" value="P:actin cytoskeleton organization"/>
    <property type="evidence" value="ECO:0007669"/>
    <property type="project" value="TreeGrafter"/>
</dbReference>
<sequence>MDFRKRSHDFRPDFYQRWKSECKFLEWKLRREPSPTYWGIAVKTEEVYYTNGYGPTHHQSVKNIESFSSSLTKAIDHLISVVEQSQKSVNQPIGQIHLPQMPGKSQEEQILWLFQVGSESVRERLGILVATVAQIIEWTSITGPRTDGQVTEAIESTPSTLVDLAACVRELASILPDKRLATELLQRTHKLLDVFSLFWKKLESQAKRSTFLSAASIRRNEAQMFYDLLNDRIQNIATSTANLVLQAKTIPAICPDAATKDKLCHQTSTIYQRVDSSNSSACSNLESPACQERVVESVQKVAFSIEEMLDTGNMCKGNFPDQQRTYEQLVNSAHFANNALHQLLKQIQS</sequence>
<accession>A0A915EWA2</accession>